<proteinExistence type="inferred from homology"/>
<keyword evidence="7" id="KW-0496">Mitochondrion</keyword>
<keyword evidence="8" id="KW-0472">Membrane</keyword>
<keyword evidence="6" id="KW-0811">Translocation</keyword>
<evidence type="ECO:0000256" key="8">
    <source>
        <dbReference type="ARBA" id="ARBA00023136"/>
    </source>
</evidence>
<sequence>MAKYLVQIIAIGVQVVGRAFAWGLAQEFATSRAATEAWGDAGHQGTAASILFGLSLQEAQQILSVSMLSPEEVQKNHGHLFNANDKPVGGCFFLRSKVALAGRAKEHLEKELKIQAQEDREKGQNSKT</sequence>
<gene>
    <name evidence="12" type="primary">LOC103270608</name>
</gene>
<keyword evidence="3" id="KW-0813">Transport</keyword>
<keyword evidence="5" id="KW-0653">Protein transport</keyword>
<comment type="subcellular location">
    <subcellularLocation>
        <location evidence="1">Mitochondrion inner membrane</location>
        <topology evidence="1">Peripheral membrane protein</topology>
    </subcellularLocation>
</comment>
<evidence type="ECO:0000256" key="5">
    <source>
        <dbReference type="ARBA" id="ARBA00022927"/>
    </source>
</evidence>
<dbReference type="RefSeq" id="XP_021573273.1">
    <property type="nucleotide sequence ID" value="XM_021717598.1"/>
</dbReference>
<comment type="similarity">
    <text evidence="2">Belongs to the TIM16/PAM16 family.</text>
</comment>
<organism evidence="11 12">
    <name type="scientific">Carlito syrichta</name>
    <name type="common">Philippine tarsier</name>
    <name type="synonym">Tarsius syrichta</name>
    <dbReference type="NCBI Taxonomy" id="1868482"/>
    <lineage>
        <taxon>Eukaryota</taxon>
        <taxon>Metazoa</taxon>
        <taxon>Chordata</taxon>
        <taxon>Craniata</taxon>
        <taxon>Vertebrata</taxon>
        <taxon>Euteleostomi</taxon>
        <taxon>Mammalia</taxon>
        <taxon>Eutheria</taxon>
        <taxon>Euarchontoglires</taxon>
        <taxon>Primates</taxon>
        <taxon>Haplorrhini</taxon>
        <taxon>Tarsiiformes</taxon>
        <taxon>Tarsiidae</taxon>
        <taxon>Carlito</taxon>
    </lineage>
</organism>
<dbReference type="InterPro" id="IPR036869">
    <property type="entry name" value="J_dom_sf"/>
</dbReference>
<protein>
    <recommendedName>
        <fullName evidence="10">Mitochondria-associated granulocyte macrophage CSF-signaling molecule</fullName>
    </recommendedName>
</protein>
<dbReference type="InterPro" id="IPR005341">
    <property type="entry name" value="Tim16"/>
</dbReference>
<dbReference type="KEGG" id="csyr:103270608"/>
<evidence type="ECO:0000256" key="1">
    <source>
        <dbReference type="ARBA" id="ARBA00004637"/>
    </source>
</evidence>
<evidence type="ECO:0000256" key="9">
    <source>
        <dbReference type="ARBA" id="ARBA00058448"/>
    </source>
</evidence>
<dbReference type="PANTHER" id="PTHR12388">
    <property type="entry name" value="MITOCHONDRIA ASSOCIATED GRANULOCYTE MACROPHAGE CSF SIGNALING MOLECULE"/>
    <property type="match status" value="1"/>
</dbReference>
<evidence type="ECO:0000256" key="3">
    <source>
        <dbReference type="ARBA" id="ARBA00022448"/>
    </source>
</evidence>
<dbReference type="FunFam" id="1.10.287.110:FF:000006">
    <property type="entry name" value="Import inner membrane translocase subunit TIM16"/>
    <property type="match status" value="1"/>
</dbReference>
<keyword evidence="11" id="KW-1185">Reference proteome</keyword>
<dbReference type="Gene3D" id="1.10.287.110">
    <property type="entry name" value="DnaJ domain"/>
    <property type="match status" value="1"/>
</dbReference>
<dbReference type="GeneID" id="103270608"/>
<evidence type="ECO:0000256" key="7">
    <source>
        <dbReference type="ARBA" id="ARBA00023128"/>
    </source>
</evidence>
<evidence type="ECO:0000256" key="2">
    <source>
        <dbReference type="ARBA" id="ARBA00008817"/>
    </source>
</evidence>
<comment type="function">
    <text evidence="9">Regulates ATP-dependent protein translocation into the mitochondrial matrix. Inhibits DNAJC19 stimulation of HSPA9/Mortalin ATPase activity.</text>
</comment>
<evidence type="ECO:0000313" key="11">
    <source>
        <dbReference type="Proteomes" id="UP000189704"/>
    </source>
</evidence>
<accession>A0A3Q0EGS7</accession>
<dbReference type="AlphaFoldDB" id="A0A3Q0EGS7"/>
<evidence type="ECO:0000256" key="4">
    <source>
        <dbReference type="ARBA" id="ARBA00022792"/>
    </source>
</evidence>
<dbReference type="GO" id="GO:0030150">
    <property type="term" value="P:protein import into mitochondrial matrix"/>
    <property type="evidence" value="ECO:0007669"/>
    <property type="project" value="InterPro"/>
</dbReference>
<dbReference type="Proteomes" id="UP000189704">
    <property type="component" value="Unplaced"/>
</dbReference>
<reference evidence="12" key="1">
    <citation type="submission" date="2025-08" db="UniProtKB">
        <authorList>
            <consortium name="RefSeq"/>
        </authorList>
    </citation>
    <scope>IDENTIFICATION</scope>
</reference>
<keyword evidence="4" id="KW-0999">Mitochondrion inner membrane</keyword>
<evidence type="ECO:0000256" key="6">
    <source>
        <dbReference type="ARBA" id="ARBA00023010"/>
    </source>
</evidence>
<evidence type="ECO:0000313" key="12">
    <source>
        <dbReference type="RefSeq" id="XP_021573273.1"/>
    </source>
</evidence>
<dbReference type="PANTHER" id="PTHR12388:SF0">
    <property type="entry name" value="MITOCHONDRIAL IMPORT INNER MEMBRANE TRANSLOCASE SUBUNIT TIM16"/>
    <property type="match status" value="1"/>
</dbReference>
<dbReference type="OrthoDB" id="10262892at2759"/>
<dbReference type="GO" id="GO:0001405">
    <property type="term" value="C:PAM complex, Tim23 associated import motor"/>
    <property type="evidence" value="ECO:0007669"/>
    <property type="project" value="UniProtKB-ARBA"/>
</dbReference>
<dbReference type="Pfam" id="PF03656">
    <property type="entry name" value="Pam16"/>
    <property type="match status" value="1"/>
</dbReference>
<name>A0A3Q0EGS7_CARSF</name>
<evidence type="ECO:0000256" key="10">
    <source>
        <dbReference type="ARBA" id="ARBA00081442"/>
    </source>
</evidence>